<evidence type="ECO:0000259" key="8">
    <source>
        <dbReference type="Pfam" id="PF12333"/>
    </source>
</evidence>
<feature type="domain" description="Pre-rRNA-processing protein Ipi1 N-terminal" evidence="8">
    <location>
        <begin position="133"/>
        <end position="230"/>
    </location>
</feature>
<comment type="subcellular location">
    <subcellularLocation>
        <location evidence="2 7">Nucleus</location>
    </subcellularLocation>
</comment>
<organism evidence="9 10">
    <name type="scientific">Debaryomyces fabryi</name>
    <dbReference type="NCBI Taxonomy" id="58627"/>
    <lineage>
        <taxon>Eukaryota</taxon>
        <taxon>Fungi</taxon>
        <taxon>Dikarya</taxon>
        <taxon>Ascomycota</taxon>
        <taxon>Saccharomycotina</taxon>
        <taxon>Pichiomycetes</taxon>
        <taxon>Debaryomycetaceae</taxon>
        <taxon>Debaryomyces</taxon>
    </lineage>
</organism>
<dbReference type="InterPro" id="IPR011989">
    <property type="entry name" value="ARM-like"/>
</dbReference>
<dbReference type="PANTHER" id="PTHR16056:SF2">
    <property type="entry name" value="TESTIS-EXPRESSED PROTEIN 10"/>
    <property type="match status" value="1"/>
</dbReference>
<name>A0A0V1Q4E9_9ASCO</name>
<evidence type="ECO:0000256" key="1">
    <source>
        <dbReference type="ARBA" id="ARBA00002355"/>
    </source>
</evidence>
<dbReference type="EMBL" id="LMYN01000011">
    <property type="protein sequence ID" value="KSA03335.1"/>
    <property type="molecule type" value="Genomic_DNA"/>
</dbReference>
<keyword evidence="7" id="KW-0690">Ribosome biogenesis</keyword>
<evidence type="ECO:0000256" key="2">
    <source>
        <dbReference type="ARBA" id="ARBA00004123"/>
    </source>
</evidence>
<comment type="function">
    <text evidence="1 7">Component of the RIX1 complex required for processing of ITS2 sequences from 35S pre-rRNA.</text>
</comment>
<keyword evidence="10" id="KW-1185">Reference proteome</keyword>
<evidence type="ECO:0000256" key="5">
    <source>
        <dbReference type="ARBA" id="ARBA00022552"/>
    </source>
</evidence>
<keyword evidence="6 7" id="KW-0539">Nucleus</keyword>
<dbReference type="AlphaFoldDB" id="A0A0V1Q4E9"/>
<dbReference type="Proteomes" id="UP000054251">
    <property type="component" value="Unassembled WGS sequence"/>
</dbReference>
<gene>
    <name evidence="9" type="ORF">AC631_00973</name>
</gene>
<dbReference type="RefSeq" id="XP_015469437.1">
    <property type="nucleotide sequence ID" value="XM_015609803.1"/>
</dbReference>
<dbReference type="GO" id="GO:0006364">
    <property type="term" value="P:rRNA processing"/>
    <property type="evidence" value="ECO:0007669"/>
    <property type="project" value="UniProtKB-UniRule"/>
</dbReference>
<dbReference type="GO" id="GO:0120330">
    <property type="term" value="C:rixosome complex"/>
    <property type="evidence" value="ECO:0007669"/>
    <property type="project" value="UniProtKB-UniRule"/>
</dbReference>
<dbReference type="Pfam" id="PF12333">
    <property type="entry name" value="Ipi1_N"/>
    <property type="match status" value="1"/>
</dbReference>
<comment type="caution">
    <text evidence="9">The sequence shown here is derived from an EMBL/GenBank/DDBJ whole genome shotgun (WGS) entry which is preliminary data.</text>
</comment>
<dbReference type="InterPro" id="IPR016024">
    <property type="entry name" value="ARM-type_fold"/>
</dbReference>
<proteinExistence type="inferred from homology"/>
<dbReference type="PANTHER" id="PTHR16056">
    <property type="entry name" value="REGULATOR OF MICROTUBULE DYNAMICS PROTEIN"/>
    <property type="match status" value="1"/>
</dbReference>
<dbReference type="Gene3D" id="1.25.10.10">
    <property type="entry name" value="Leucine-rich Repeat Variant"/>
    <property type="match status" value="1"/>
</dbReference>
<evidence type="ECO:0000313" key="9">
    <source>
        <dbReference type="EMBL" id="KSA03335.1"/>
    </source>
</evidence>
<comment type="similarity">
    <text evidence="3 7">Belongs to the IPI1/TEX10 family.</text>
</comment>
<evidence type="ECO:0000256" key="4">
    <source>
        <dbReference type="ARBA" id="ARBA00011141"/>
    </source>
</evidence>
<keyword evidence="5 7" id="KW-0698">rRNA processing</keyword>
<protein>
    <recommendedName>
        <fullName evidence="7">Pre-rRNA-processing protein</fullName>
    </recommendedName>
</protein>
<dbReference type="InterPro" id="IPR024679">
    <property type="entry name" value="Ipi1_N"/>
</dbReference>
<reference evidence="9 10" key="1">
    <citation type="submission" date="2015-11" db="EMBL/GenBank/DDBJ databases">
        <title>The genome of Debaryomyces fabryi.</title>
        <authorList>
            <person name="Tafer H."/>
            <person name="Lopandic K."/>
        </authorList>
    </citation>
    <scope>NUCLEOTIDE SEQUENCE [LARGE SCALE GENOMIC DNA]</scope>
    <source>
        <strain evidence="9 10">CBS 789</strain>
    </source>
</reference>
<dbReference type="GeneID" id="26837982"/>
<evidence type="ECO:0000256" key="6">
    <source>
        <dbReference type="ARBA" id="ARBA00023242"/>
    </source>
</evidence>
<evidence type="ECO:0000256" key="3">
    <source>
        <dbReference type="ARBA" id="ARBA00006427"/>
    </source>
</evidence>
<dbReference type="OrthoDB" id="361362at2759"/>
<evidence type="ECO:0000313" key="10">
    <source>
        <dbReference type="Proteomes" id="UP000054251"/>
    </source>
</evidence>
<dbReference type="SUPFAM" id="SSF48371">
    <property type="entry name" value="ARM repeat"/>
    <property type="match status" value="1"/>
</dbReference>
<accession>A0A0V1Q4E9</accession>
<dbReference type="GO" id="GO:0005634">
    <property type="term" value="C:nucleus"/>
    <property type="evidence" value="ECO:0007669"/>
    <property type="project" value="UniProtKB-SubCell"/>
</dbReference>
<evidence type="ECO:0000256" key="7">
    <source>
        <dbReference type="RuleBase" id="RU368021"/>
    </source>
</evidence>
<comment type="subunit">
    <text evidence="4">Component of the RIX1 complex, composed of IPI1, RIX1/IPI2 and IPI3 in a 1:2:2 stoichiometry. The complex interacts (via RIX1) with MDN1 (via its hexameric AAA ATPase ring) and the pre-60S ribosome particles.</text>
</comment>
<sequence length="358" mass="40212">MGSKRKKAEKQKDFVKAKLRVGKTAAKPDNHTDTSFIAKSISIPNQTINKKTSNTENKHEVDLTHHLSLTKHHSDATRKEVLNYIEQHLPSNPSLYKDILTSIVPLIIDQSQNVRNALISLLAACATHQVGLLDLHIRSIILFIHLAMSHIKPDIRNSSTKFLSVLIDHATESLVRSYFIKTLKSYFTLLSWTLTNDKKAVSLAITTSSSIGGPSKKARIHHLSILRAFLSAALFPINTNEAKLDYSEIKMIHPESCKYLIPSSTQPFASLKLFVQEVPKQKNKDIQQDSKKDDNAFSIGDLDTISTEDLDTRRKVMLDVFMAPTIKNLKNLIKEGGEVGREAHSCMKVLEQLQEETK</sequence>